<feature type="region of interest" description="Disordered" evidence="1">
    <location>
        <begin position="495"/>
        <end position="534"/>
    </location>
</feature>
<evidence type="ECO:0000313" key="2">
    <source>
        <dbReference type="EMBL" id="KAK3209176.1"/>
    </source>
</evidence>
<evidence type="ECO:0000256" key="1">
    <source>
        <dbReference type="SAM" id="MobiDB-lite"/>
    </source>
</evidence>
<sequence length="534" mass="58969">MTPLTSVDGTGTSAAEHFMAMDQSELPAIPSVTSQPNQGTETIEPQEKSARLKLHLPKATQKSAITPVGLRRSLRMSERLADHSDTLSFGEATLPKKKTTEKKSPRLTLLSSLTTVQALGEAKNLPIEHAKPENYLKTRNPNTKSRRGSISPKINTGNVDEPIDVDALPSPPLPHKFVNRPVSFHGPLPPQYRSSRLHTRPTLLTPNGARILAGKVSGHQSHDIYKSYINKRDAPAPPGFTDICAKLNAEITAQKFPSKRFAPDGGMHPAYTSRGIGTNDQMYAQPLQMPYQMYPHNHRAHPHPHLAPMQGYPMYPVLNEEHLRKRAVQFVLEQSRPGPRKPRLSDDLDATSDSEYDDNGQPQKKRPKICCRSTTPAQQSDEVTLSSPSTGVSEDDVYDRNQKLGELVEHTQLLTALLLNYARSRDQKGLREDIAMLATVTDKEFANWVSAENAFDLDTRKRLSLAKACLPFDGGLAVETDARSTSIAAIATEAAEAQKERQDEEVRRYLYGTSRTAEDGDLNGPAVQDPHSPV</sequence>
<accession>A0AAN6LXS3</accession>
<feature type="region of interest" description="Disordered" evidence="1">
    <location>
        <begin position="332"/>
        <end position="395"/>
    </location>
</feature>
<evidence type="ECO:0000313" key="3">
    <source>
        <dbReference type="Proteomes" id="UP001280581"/>
    </source>
</evidence>
<feature type="compositionally biased region" description="Acidic residues" evidence="1">
    <location>
        <begin position="347"/>
        <end position="358"/>
    </location>
</feature>
<feature type="compositionally biased region" description="Polar residues" evidence="1">
    <location>
        <begin position="1"/>
        <end position="13"/>
    </location>
</feature>
<feature type="compositionally biased region" description="Polar residues" evidence="1">
    <location>
        <begin position="372"/>
        <end position="392"/>
    </location>
</feature>
<feature type="region of interest" description="Disordered" evidence="1">
    <location>
        <begin position="135"/>
        <end position="163"/>
    </location>
</feature>
<comment type="caution">
    <text evidence="2">The sequence shown here is derived from an EMBL/GenBank/DDBJ whole genome shotgun (WGS) entry which is preliminary data.</text>
</comment>
<name>A0AAN6LXS3_9PLEO</name>
<dbReference type="AlphaFoldDB" id="A0AAN6LXS3"/>
<gene>
    <name evidence="2" type="ORF">GRF29_69g1026110</name>
</gene>
<feature type="compositionally biased region" description="Basic and acidic residues" evidence="1">
    <location>
        <begin position="496"/>
        <end position="508"/>
    </location>
</feature>
<organism evidence="2 3">
    <name type="scientific">Pseudopithomyces chartarum</name>
    <dbReference type="NCBI Taxonomy" id="1892770"/>
    <lineage>
        <taxon>Eukaryota</taxon>
        <taxon>Fungi</taxon>
        <taxon>Dikarya</taxon>
        <taxon>Ascomycota</taxon>
        <taxon>Pezizomycotina</taxon>
        <taxon>Dothideomycetes</taxon>
        <taxon>Pleosporomycetidae</taxon>
        <taxon>Pleosporales</taxon>
        <taxon>Massarineae</taxon>
        <taxon>Didymosphaeriaceae</taxon>
        <taxon>Pseudopithomyces</taxon>
    </lineage>
</organism>
<keyword evidence="3" id="KW-1185">Reference proteome</keyword>
<dbReference type="EMBL" id="WVTA01000006">
    <property type="protein sequence ID" value="KAK3209176.1"/>
    <property type="molecule type" value="Genomic_DNA"/>
</dbReference>
<protein>
    <submittedName>
        <fullName evidence="2">Uncharacterized protein</fullName>
    </submittedName>
</protein>
<reference evidence="2 3" key="1">
    <citation type="submission" date="2021-02" db="EMBL/GenBank/DDBJ databases">
        <title>Genome assembly of Pseudopithomyces chartarum.</title>
        <authorList>
            <person name="Jauregui R."/>
            <person name="Singh J."/>
            <person name="Voisey C."/>
        </authorList>
    </citation>
    <scope>NUCLEOTIDE SEQUENCE [LARGE SCALE GENOMIC DNA]</scope>
    <source>
        <strain evidence="2 3">AGR01</strain>
    </source>
</reference>
<feature type="compositionally biased region" description="Polar residues" evidence="1">
    <location>
        <begin position="31"/>
        <end position="43"/>
    </location>
</feature>
<feature type="region of interest" description="Disordered" evidence="1">
    <location>
        <begin position="1"/>
        <end position="46"/>
    </location>
</feature>
<proteinExistence type="predicted"/>
<dbReference type="Proteomes" id="UP001280581">
    <property type="component" value="Unassembled WGS sequence"/>
</dbReference>